<dbReference type="Proteomes" id="UP000028504">
    <property type="component" value="Chromosome"/>
</dbReference>
<accession>A0ABN4DFD2</accession>
<name>A0ABN4DFD2_9CORY</name>
<sequence length="102" mass="11580">MSQERKRLPWSGWISLLISALAAAFLFVFPDVFPEGLLPYFVITIPLGVVSAIFAYAAHRRWVMVLAVITGLWPLLYFFGFMALLQIVYVLTWGHYPPADFG</sequence>
<feature type="transmembrane region" description="Helical" evidence="1">
    <location>
        <begin position="12"/>
        <end position="30"/>
    </location>
</feature>
<protein>
    <recommendedName>
        <fullName evidence="4">Apolipoprotein N-acyltransferase</fullName>
    </recommendedName>
</protein>
<gene>
    <name evidence="2" type="ORF">CATYP_01855</name>
</gene>
<keyword evidence="1" id="KW-0812">Transmembrane</keyword>
<evidence type="ECO:0000313" key="2">
    <source>
        <dbReference type="EMBL" id="AIG63627.1"/>
    </source>
</evidence>
<evidence type="ECO:0000256" key="1">
    <source>
        <dbReference type="SAM" id="Phobius"/>
    </source>
</evidence>
<keyword evidence="1" id="KW-0472">Membrane</keyword>
<feature type="transmembrane region" description="Helical" evidence="1">
    <location>
        <begin position="65"/>
        <end position="91"/>
    </location>
</feature>
<dbReference type="EMBL" id="CP008944">
    <property type="protein sequence ID" value="AIG63627.1"/>
    <property type="molecule type" value="Genomic_DNA"/>
</dbReference>
<keyword evidence="1" id="KW-1133">Transmembrane helix</keyword>
<feature type="transmembrane region" description="Helical" evidence="1">
    <location>
        <begin position="36"/>
        <end position="58"/>
    </location>
</feature>
<keyword evidence="3" id="KW-1185">Reference proteome</keyword>
<evidence type="ECO:0000313" key="3">
    <source>
        <dbReference type="Proteomes" id="UP000028504"/>
    </source>
</evidence>
<proteinExistence type="predicted"/>
<evidence type="ECO:0008006" key="4">
    <source>
        <dbReference type="Google" id="ProtNLM"/>
    </source>
</evidence>
<reference evidence="2 3" key="1">
    <citation type="submission" date="2014-07" db="EMBL/GenBank/DDBJ databases">
        <title>Complete genome sequence of Corynebacterium atypicum DSM 44849: identifiction of the mycolic acid biosynthesis genes.</title>
        <authorList>
            <person name="Tippelt A."/>
            <person name="Mollmann S."/>
            <person name="Albersmeier A."/>
            <person name="Jaenicke S."/>
            <person name="Ruckert C."/>
            <person name="Tauch A."/>
        </authorList>
    </citation>
    <scope>NUCLEOTIDE SEQUENCE [LARGE SCALE GENOMIC DNA]</scope>
    <source>
        <strain evidence="2 3">R2070</strain>
    </source>
</reference>
<organism evidence="2 3">
    <name type="scientific">Corynebacterium atypicum</name>
    <dbReference type="NCBI Taxonomy" id="191610"/>
    <lineage>
        <taxon>Bacteria</taxon>
        <taxon>Bacillati</taxon>
        <taxon>Actinomycetota</taxon>
        <taxon>Actinomycetes</taxon>
        <taxon>Mycobacteriales</taxon>
        <taxon>Corynebacteriaceae</taxon>
        <taxon>Corynebacterium</taxon>
    </lineage>
</organism>